<proteinExistence type="predicted"/>
<dbReference type="InterPro" id="IPR009936">
    <property type="entry name" value="DUF1468"/>
</dbReference>
<comment type="caution">
    <text evidence="3">The sequence shown here is derived from an EMBL/GenBank/DDBJ whole genome shotgun (WGS) entry which is preliminary data.</text>
</comment>
<dbReference type="Pfam" id="PF07331">
    <property type="entry name" value="TctB"/>
    <property type="match status" value="1"/>
</dbReference>
<evidence type="ECO:0000259" key="2">
    <source>
        <dbReference type="Pfam" id="PF07331"/>
    </source>
</evidence>
<feature type="transmembrane region" description="Helical" evidence="1">
    <location>
        <begin position="12"/>
        <end position="34"/>
    </location>
</feature>
<feature type="transmembrane region" description="Helical" evidence="1">
    <location>
        <begin position="46"/>
        <end position="66"/>
    </location>
</feature>
<protein>
    <submittedName>
        <fullName evidence="3">Tripartite tricarboxylate transporter TctB family protein</fullName>
    </submittedName>
</protein>
<dbReference type="EMBL" id="JBHLWQ010000116">
    <property type="protein sequence ID" value="MFC0201109.1"/>
    <property type="molecule type" value="Genomic_DNA"/>
</dbReference>
<feature type="transmembrane region" description="Helical" evidence="1">
    <location>
        <begin position="96"/>
        <end position="121"/>
    </location>
</feature>
<keyword evidence="4" id="KW-1185">Reference proteome</keyword>
<evidence type="ECO:0000313" key="4">
    <source>
        <dbReference type="Proteomes" id="UP001589795"/>
    </source>
</evidence>
<dbReference type="Proteomes" id="UP001589795">
    <property type="component" value="Unassembled WGS sequence"/>
</dbReference>
<name>A0ABV6CK32_9RHOB</name>
<feature type="transmembrane region" description="Helical" evidence="1">
    <location>
        <begin position="133"/>
        <end position="154"/>
    </location>
</feature>
<organism evidence="3 4">
    <name type="scientific">Paracoccus rhizosphaerae</name>
    <dbReference type="NCBI Taxonomy" id="1133347"/>
    <lineage>
        <taxon>Bacteria</taxon>
        <taxon>Pseudomonadati</taxon>
        <taxon>Pseudomonadota</taxon>
        <taxon>Alphaproteobacteria</taxon>
        <taxon>Rhodobacterales</taxon>
        <taxon>Paracoccaceae</taxon>
        <taxon>Paracoccus</taxon>
    </lineage>
</organism>
<feature type="domain" description="DUF1468" evidence="2">
    <location>
        <begin position="14"/>
        <end position="158"/>
    </location>
</feature>
<keyword evidence="1" id="KW-0472">Membrane</keyword>
<sequence length="170" mass="18077">MTVRRFHAEIGTALVTGAVGATAAIGATSLGYGWEESGPQPGYFPFYVGLILIAASIWNLVSAVAAHRQASADASAGGEAEEPFLGREHLDRIGRFMGAMVVFVIATLFLGIYVGSTGYIAYSAWRQGKYRPISALAMGAGFAVSLYVIFEVIFRIPLLKGPIEPLLGIY</sequence>
<gene>
    <name evidence="3" type="ORF">ACFFIZ_12545</name>
</gene>
<reference evidence="3 4" key="1">
    <citation type="submission" date="2024-09" db="EMBL/GenBank/DDBJ databases">
        <authorList>
            <person name="Sun Q."/>
            <person name="Mori K."/>
        </authorList>
    </citation>
    <scope>NUCLEOTIDE SEQUENCE [LARGE SCALE GENOMIC DNA]</scope>
    <source>
        <strain evidence="3 4">CCM 7904</strain>
    </source>
</reference>
<dbReference type="RefSeq" id="WP_265508125.1">
    <property type="nucleotide sequence ID" value="NZ_JAOTBE010000057.1"/>
</dbReference>
<accession>A0ABV6CK32</accession>
<keyword evidence="1" id="KW-0812">Transmembrane</keyword>
<keyword evidence="1" id="KW-1133">Transmembrane helix</keyword>
<evidence type="ECO:0000313" key="3">
    <source>
        <dbReference type="EMBL" id="MFC0201109.1"/>
    </source>
</evidence>
<evidence type="ECO:0000256" key="1">
    <source>
        <dbReference type="SAM" id="Phobius"/>
    </source>
</evidence>